<dbReference type="SMART" id="SM00331">
    <property type="entry name" value="PP2C_SIG"/>
    <property type="match status" value="1"/>
</dbReference>
<evidence type="ECO:0000259" key="3">
    <source>
        <dbReference type="PROSITE" id="PS50921"/>
    </source>
</evidence>
<dbReference type="GO" id="GO:0003723">
    <property type="term" value="F:RNA binding"/>
    <property type="evidence" value="ECO:0007669"/>
    <property type="project" value="InterPro"/>
</dbReference>
<comment type="caution">
    <text evidence="4">The sequence shown here is derived from an EMBL/GenBank/DDBJ whole genome shotgun (WGS) entry which is preliminary data.</text>
</comment>
<evidence type="ECO:0000313" key="4">
    <source>
        <dbReference type="EMBL" id="MCF2532500.1"/>
    </source>
</evidence>
<dbReference type="Proteomes" id="UP001165378">
    <property type="component" value="Unassembled WGS sequence"/>
</dbReference>
<feature type="domain" description="ANTAR" evidence="3">
    <location>
        <begin position="51"/>
        <end position="112"/>
    </location>
</feature>
<dbReference type="InterPro" id="IPR036457">
    <property type="entry name" value="PPM-type-like_dom_sf"/>
</dbReference>
<dbReference type="Pfam" id="PF07228">
    <property type="entry name" value="SpoIIE"/>
    <property type="match status" value="1"/>
</dbReference>
<dbReference type="Gene3D" id="1.10.10.10">
    <property type="entry name" value="Winged helix-like DNA-binding domain superfamily/Winged helix DNA-binding domain"/>
    <property type="match status" value="1"/>
</dbReference>
<dbReference type="SMART" id="SM01012">
    <property type="entry name" value="ANTAR"/>
    <property type="match status" value="1"/>
</dbReference>
<dbReference type="PANTHER" id="PTHR43156">
    <property type="entry name" value="STAGE II SPORULATION PROTEIN E-RELATED"/>
    <property type="match status" value="1"/>
</dbReference>
<keyword evidence="5" id="KW-1185">Reference proteome</keyword>
<dbReference type="PROSITE" id="PS50921">
    <property type="entry name" value="ANTAR"/>
    <property type="match status" value="1"/>
</dbReference>
<accession>A0AA41U451</accession>
<dbReference type="InterPro" id="IPR036388">
    <property type="entry name" value="WH-like_DNA-bd_sf"/>
</dbReference>
<keyword evidence="1" id="KW-0378">Hydrolase</keyword>
<proteinExistence type="predicted"/>
<dbReference type="Gene3D" id="3.60.40.10">
    <property type="entry name" value="PPM-type phosphatase domain"/>
    <property type="match status" value="1"/>
</dbReference>
<evidence type="ECO:0000256" key="2">
    <source>
        <dbReference type="SAM" id="MobiDB-lite"/>
    </source>
</evidence>
<dbReference type="PANTHER" id="PTHR43156:SF2">
    <property type="entry name" value="STAGE II SPORULATION PROTEIN E"/>
    <property type="match status" value="1"/>
</dbReference>
<name>A0AA41U451_9ACTN</name>
<evidence type="ECO:0000313" key="5">
    <source>
        <dbReference type="Proteomes" id="UP001165378"/>
    </source>
</evidence>
<evidence type="ECO:0000256" key="1">
    <source>
        <dbReference type="ARBA" id="ARBA00022801"/>
    </source>
</evidence>
<dbReference type="EMBL" id="JAKFHA010000034">
    <property type="protein sequence ID" value="MCF2532500.1"/>
    <property type="molecule type" value="Genomic_DNA"/>
</dbReference>
<dbReference type="SUPFAM" id="SSF55781">
    <property type="entry name" value="GAF domain-like"/>
    <property type="match status" value="1"/>
</dbReference>
<dbReference type="AlphaFoldDB" id="A0AA41U451"/>
<dbReference type="Gene3D" id="3.30.450.20">
    <property type="entry name" value="PAS domain"/>
    <property type="match status" value="1"/>
</dbReference>
<gene>
    <name evidence="4" type="ORF">LZ495_35540</name>
</gene>
<dbReference type="InterPro" id="IPR001932">
    <property type="entry name" value="PPM-type_phosphatase-like_dom"/>
</dbReference>
<dbReference type="SUPFAM" id="SSF81606">
    <property type="entry name" value="PP2C-like"/>
    <property type="match status" value="1"/>
</dbReference>
<sequence length="843" mass="89286">MTSPSPSADLPGEAAPDTGTPRQAAPDAGTPRQAVRDAGTGTGTPSLAATVDRLRRRLDDVQAAAADRALLDIATGVLTERLRCAPAQARAQLTELAARAGVPVHELAADIIGQGARDLIAHVATGDIDGPHRADDEEDEAEGDTNRVPDGEADPYPDEHPAKADPHHTEHPSEAVRLRRAETTVHGADAHAAARSFLDHALAPLGATAVLLWALTDDGSLSLRGHAGLAPYEAARWHHVPPGVATAARRALEAAAAVWIPSISDHSLASPGVSGYPGARAALPAALGGRTHGVLEICWPHALLEQPPRSQGQFRALAELAAHALRTDPEDRTDADAHAAHTPGAAQLMRFADGLHDPALVLEPNRAADGSLLDFRITHANVPFTESAELGRPRITGSLLLEAFPSAAEPGGLAGHAARVHATGEPYVRTQPPSPEASVQPADFGITRWGDALLVTWRPADLAEHRTELLRHAEHLGRIGIFEEDARTGETTWNAQMFQLHGLPDTAAPIALADLAAHAHPDDAVAIGRFTRAVLHYHRPAATAFRLRGSDAAGTARQLRVVAEPMLGPDGRLLAVRGVQQDISTQHWTEVALAATRDRLHLTEQQAAERNRLTWQLQHAIMPPETTPLDTPGLEVAVRYRPAASDAAVGGDWYDAVVLPGKQILVCVGDVAGHGIGAATSMVVLRNALRGLAFTGAGPGRLIGWLNAVVHALPGQVTATVVCGLYDPETRDFRWARAGHLPPILVRGGEAGALPMPDGILLGALSDATYAEHHVHLEPDDILLMYTDGLIERRGRPLHETQARLLANARHPAPTLDDRLAHLLTHSNADTDDDTCIVAIRAT</sequence>
<dbReference type="RefSeq" id="WP_235057276.1">
    <property type="nucleotide sequence ID" value="NZ_JAKFHA010000034.1"/>
</dbReference>
<reference evidence="4" key="1">
    <citation type="submission" date="2022-01" db="EMBL/GenBank/DDBJ databases">
        <title>Genome-Based Taxonomic Classification of the Phylum Actinobacteria.</title>
        <authorList>
            <person name="Gao Y."/>
        </authorList>
    </citation>
    <scope>NUCLEOTIDE SEQUENCE</scope>
    <source>
        <strain evidence="4">KLBMP 8922</strain>
    </source>
</reference>
<dbReference type="SUPFAM" id="SSF55785">
    <property type="entry name" value="PYP-like sensor domain (PAS domain)"/>
    <property type="match status" value="1"/>
</dbReference>
<dbReference type="Pfam" id="PF03861">
    <property type="entry name" value="ANTAR"/>
    <property type="match status" value="1"/>
</dbReference>
<feature type="compositionally biased region" description="Basic and acidic residues" evidence="2">
    <location>
        <begin position="157"/>
        <end position="174"/>
    </location>
</feature>
<dbReference type="GO" id="GO:0016791">
    <property type="term" value="F:phosphatase activity"/>
    <property type="evidence" value="ECO:0007669"/>
    <property type="project" value="TreeGrafter"/>
</dbReference>
<dbReference type="InterPro" id="IPR052016">
    <property type="entry name" value="Bact_Sigma-Reg"/>
</dbReference>
<feature type="region of interest" description="Disordered" evidence="2">
    <location>
        <begin position="1"/>
        <end position="47"/>
    </location>
</feature>
<dbReference type="InterPro" id="IPR035965">
    <property type="entry name" value="PAS-like_dom_sf"/>
</dbReference>
<feature type="region of interest" description="Disordered" evidence="2">
    <location>
        <begin position="126"/>
        <end position="174"/>
    </location>
</feature>
<protein>
    <submittedName>
        <fullName evidence="4">SpoIIE family protein phosphatase</fullName>
    </submittedName>
</protein>
<organism evidence="4 5">
    <name type="scientific">Yinghuangia soli</name>
    <dbReference type="NCBI Taxonomy" id="2908204"/>
    <lineage>
        <taxon>Bacteria</taxon>
        <taxon>Bacillati</taxon>
        <taxon>Actinomycetota</taxon>
        <taxon>Actinomycetes</taxon>
        <taxon>Kitasatosporales</taxon>
        <taxon>Streptomycetaceae</taxon>
        <taxon>Yinghuangia</taxon>
    </lineage>
</organism>
<dbReference type="InterPro" id="IPR005561">
    <property type="entry name" value="ANTAR"/>
</dbReference>